<dbReference type="Pfam" id="PF13439">
    <property type="entry name" value="Glyco_transf_4"/>
    <property type="match status" value="1"/>
</dbReference>
<accession>A0ABV7LSK1</accession>
<name>A0ABV7LSK1_9GAMM</name>
<evidence type="ECO:0000313" key="2">
    <source>
        <dbReference type="EMBL" id="MFC3285372.1"/>
    </source>
</evidence>
<dbReference type="InterPro" id="IPR028098">
    <property type="entry name" value="Glyco_trans_4-like_N"/>
</dbReference>
<sequence length="384" mass="42723">MRICLVSETWAPEINGVAHTLGHLSHELQRRGIRQQLIRPRPADGSSADMMEAELQVRGFHLPRYAEVQFGRPSDRAIARLWEKQRPDVVYIATQGPLGWSALRTAQRLAIPVTSGFHTNFDHYAGDYGVQWMKRPIQALLRRFHNRTRATLVPTARQAATLEEQGFANVRVMGRGIDSQHFTPEKRDPMLRRQWGVNEHQPVALHVGRLASEKNLALLVDTFQAMQAAHPDLVTVLVGDGPQRAKLQQCLPHAIFTGFIDRDALARHYASAELFVFPSLSETYGNVVAEAMASGLAVVAFDYAAASELIGNDRHGITVPCGDGRAFVSAAAELCQHPAHYGRLGRAARARTQSCRWEQIADHFLAILASVQEPLDDASHSYRL</sequence>
<dbReference type="CDD" id="cd03814">
    <property type="entry name" value="GT4-like"/>
    <property type="match status" value="1"/>
</dbReference>
<evidence type="ECO:0000313" key="3">
    <source>
        <dbReference type="Proteomes" id="UP001595579"/>
    </source>
</evidence>
<dbReference type="Gene3D" id="3.40.50.2000">
    <property type="entry name" value="Glycogen Phosphorylase B"/>
    <property type="match status" value="2"/>
</dbReference>
<feature type="domain" description="Glycosyltransferase subfamily 4-like N-terminal" evidence="1">
    <location>
        <begin position="14"/>
        <end position="180"/>
    </location>
</feature>
<reference evidence="3" key="1">
    <citation type="journal article" date="2019" name="Int. J. Syst. Evol. Microbiol.">
        <title>The Global Catalogue of Microorganisms (GCM) 10K type strain sequencing project: providing services to taxonomists for standard genome sequencing and annotation.</title>
        <authorList>
            <consortium name="The Broad Institute Genomics Platform"/>
            <consortium name="The Broad Institute Genome Sequencing Center for Infectious Disease"/>
            <person name="Wu L."/>
            <person name="Ma J."/>
        </authorList>
    </citation>
    <scope>NUCLEOTIDE SEQUENCE [LARGE SCALE GENOMIC DNA]</scope>
    <source>
        <strain evidence="3">CECT 7698</strain>
    </source>
</reference>
<dbReference type="RefSeq" id="WP_386776144.1">
    <property type="nucleotide sequence ID" value="NZ_JBHRUG010000031.1"/>
</dbReference>
<dbReference type="GO" id="GO:0016757">
    <property type="term" value="F:glycosyltransferase activity"/>
    <property type="evidence" value="ECO:0007669"/>
    <property type="project" value="UniProtKB-KW"/>
</dbReference>
<dbReference type="EC" id="2.4.-.-" evidence="2"/>
<organism evidence="2 3">
    <name type="scientific">Litchfieldella rifensis</name>
    <dbReference type="NCBI Taxonomy" id="762643"/>
    <lineage>
        <taxon>Bacteria</taxon>
        <taxon>Pseudomonadati</taxon>
        <taxon>Pseudomonadota</taxon>
        <taxon>Gammaproteobacteria</taxon>
        <taxon>Oceanospirillales</taxon>
        <taxon>Halomonadaceae</taxon>
        <taxon>Litchfieldella</taxon>
    </lineage>
</organism>
<dbReference type="InterPro" id="IPR050194">
    <property type="entry name" value="Glycosyltransferase_grp1"/>
</dbReference>
<dbReference type="PANTHER" id="PTHR45947:SF3">
    <property type="entry name" value="SULFOQUINOVOSYL TRANSFERASE SQD2"/>
    <property type="match status" value="1"/>
</dbReference>
<evidence type="ECO:0000259" key="1">
    <source>
        <dbReference type="Pfam" id="PF13439"/>
    </source>
</evidence>
<dbReference type="PANTHER" id="PTHR45947">
    <property type="entry name" value="SULFOQUINOVOSYL TRANSFERASE SQD2"/>
    <property type="match status" value="1"/>
</dbReference>
<gene>
    <name evidence="2" type="ORF">ACFOEV_17370</name>
</gene>
<dbReference type="SUPFAM" id="SSF53756">
    <property type="entry name" value="UDP-Glycosyltransferase/glycogen phosphorylase"/>
    <property type="match status" value="1"/>
</dbReference>
<dbReference type="EMBL" id="JBHRUG010000031">
    <property type="protein sequence ID" value="MFC3285372.1"/>
    <property type="molecule type" value="Genomic_DNA"/>
</dbReference>
<keyword evidence="2" id="KW-0328">Glycosyltransferase</keyword>
<dbReference type="Proteomes" id="UP001595579">
    <property type="component" value="Unassembled WGS sequence"/>
</dbReference>
<proteinExistence type="predicted"/>
<keyword evidence="3" id="KW-1185">Reference proteome</keyword>
<dbReference type="Pfam" id="PF13692">
    <property type="entry name" value="Glyco_trans_1_4"/>
    <property type="match status" value="1"/>
</dbReference>
<comment type="caution">
    <text evidence="2">The sequence shown here is derived from an EMBL/GenBank/DDBJ whole genome shotgun (WGS) entry which is preliminary data.</text>
</comment>
<keyword evidence="2" id="KW-0808">Transferase</keyword>
<protein>
    <submittedName>
        <fullName evidence="2">Glycosyltransferase family 4 protein</fullName>
        <ecNumber evidence="2">2.4.-.-</ecNumber>
    </submittedName>
</protein>